<dbReference type="CDD" id="cd12797">
    <property type="entry name" value="M23_peptidase"/>
    <property type="match status" value="1"/>
</dbReference>
<dbReference type="InterPro" id="IPR011055">
    <property type="entry name" value="Dup_hybrid_motif"/>
</dbReference>
<accession>A0A2Z4Y4U3</accession>
<reference evidence="2 3" key="1">
    <citation type="submission" date="2018-05" db="EMBL/GenBank/DDBJ databases">
        <title>A metagenomic window into the 2 km-deep terrestrial subsurface aquifer revealed taxonomically and functionally diverse microbial community comprising novel uncultured bacterial lineages.</title>
        <authorList>
            <person name="Kadnikov V.V."/>
            <person name="Mardanov A.V."/>
            <person name="Beletsky A.V."/>
            <person name="Banks D."/>
            <person name="Pimenov N.V."/>
            <person name="Frank Y.A."/>
            <person name="Karnachuk O.V."/>
            <person name="Ravin N.V."/>
        </authorList>
    </citation>
    <scope>NUCLEOTIDE SEQUENCE [LARGE SCALE GENOMIC DNA]</scope>
    <source>
        <strain evidence="2">BY</strain>
    </source>
</reference>
<dbReference type="InterPro" id="IPR016047">
    <property type="entry name" value="M23ase_b-sheet_dom"/>
</dbReference>
<evidence type="ECO:0000313" key="2">
    <source>
        <dbReference type="EMBL" id="AXA35465.1"/>
    </source>
</evidence>
<dbReference type="InterPro" id="IPR050570">
    <property type="entry name" value="Cell_wall_metabolism_enzyme"/>
</dbReference>
<dbReference type="EMBL" id="CP030759">
    <property type="protein sequence ID" value="AXA35465.1"/>
    <property type="molecule type" value="Genomic_DNA"/>
</dbReference>
<organism evidence="2 3">
    <name type="scientific">Sumerlaea chitinivorans</name>
    <dbReference type="NCBI Taxonomy" id="2250252"/>
    <lineage>
        <taxon>Bacteria</taxon>
        <taxon>Candidatus Sumerlaeota</taxon>
        <taxon>Candidatus Sumerlaeia</taxon>
        <taxon>Candidatus Sumerlaeales</taxon>
        <taxon>Candidatus Sumerlaeaceae</taxon>
        <taxon>Candidatus Sumerlaea</taxon>
    </lineage>
</organism>
<dbReference type="GO" id="GO:0004222">
    <property type="term" value="F:metalloendopeptidase activity"/>
    <property type="evidence" value="ECO:0007669"/>
    <property type="project" value="TreeGrafter"/>
</dbReference>
<dbReference type="KEGG" id="schv:BRCON_0688"/>
<dbReference type="Gene3D" id="2.70.70.10">
    <property type="entry name" value="Glucose Permease (Domain IIA)"/>
    <property type="match status" value="1"/>
</dbReference>
<feature type="domain" description="M23ase beta-sheet core" evidence="1">
    <location>
        <begin position="87"/>
        <end position="183"/>
    </location>
</feature>
<protein>
    <submittedName>
        <fullName evidence="2">Peptidase family M23/M37</fullName>
    </submittedName>
</protein>
<gene>
    <name evidence="2" type="ORF">BRCON_0688</name>
</gene>
<evidence type="ECO:0000259" key="1">
    <source>
        <dbReference type="Pfam" id="PF01551"/>
    </source>
</evidence>
<dbReference type="PANTHER" id="PTHR21666:SF290">
    <property type="entry name" value="PEPTIDASE M23 DOMAIN PROTEIN"/>
    <property type="match status" value="1"/>
</dbReference>
<sequence>MSPLIKTALPEHTKAGVFLGALLIILLFAPEIPAARGTADPDTEQVEPERTHAADLRMKLPYPAGMSYPVIQGIGGSFSHSGYSFYAWDFAMPLGSPVCAVADGMVVCIKQDSVEGGTHPSLRQKANMVVLDHGNGIYTEYLHLQANSVKVREGEIVRGGQVIALSGNTGYSSRPHLHFQVQNGLGESLRATFLDVAGDGIPKEGHIYTSANDGSGVSKFAGPSPFPLTAFAINGVILHLTDMPGKLMRLGSTYSISGTAPPTSREVVLFVMPEQGGVPLLEKRARVQDSKFELSFTLDGLRARVARWNTDGTQSNLFHMAIVPARADGTYWSEFSYPISVR</sequence>
<proteinExistence type="predicted"/>
<dbReference type="Pfam" id="PF01551">
    <property type="entry name" value="Peptidase_M23"/>
    <property type="match status" value="1"/>
</dbReference>
<dbReference type="SUPFAM" id="SSF51261">
    <property type="entry name" value="Duplicated hybrid motif"/>
    <property type="match status" value="1"/>
</dbReference>
<dbReference type="PANTHER" id="PTHR21666">
    <property type="entry name" value="PEPTIDASE-RELATED"/>
    <property type="match status" value="1"/>
</dbReference>
<evidence type="ECO:0000313" key="3">
    <source>
        <dbReference type="Proteomes" id="UP000262583"/>
    </source>
</evidence>
<name>A0A2Z4Y4U3_SUMC1</name>
<dbReference type="AlphaFoldDB" id="A0A2Z4Y4U3"/>
<dbReference type="Proteomes" id="UP000262583">
    <property type="component" value="Chromosome"/>
</dbReference>